<accession>A0A976R7D7</accession>
<protein>
    <submittedName>
        <fullName evidence="1">Uncharacterized protein</fullName>
    </submittedName>
</protein>
<reference evidence="1" key="1">
    <citation type="submission" date="2022-02" db="EMBL/GenBank/DDBJ databases">
        <title>Towards deciphering the DNA virus diversity associated with rodent species in the families Cricetidae and Heteromyidae.</title>
        <authorList>
            <person name="Lund M."/>
            <person name="Larsen B.B."/>
            <person name="Gryseels S."/>
            <person name="Kraberger S."/>
            <person name="Rowsey D.M."/>
            <person name="Steger L."/>
            <person name="Yule K.M."/>
            <person name="Upham N.S."/>
            <person name="Worobey M."/>
            <person name="Van Doorslaer K."/>
            <person name="Varsani A."/>
        </authorList>
    </citation>
    <scope>NUCLEOTIDE SEQUENCE</scope>
    <source>
        <strain evidence="1">NeonRodF7_5</strain>
    </source>
</reference>
<organism evidence="1">
    <name type="scientific">Peromfec virus RodF7_5</name>
    <dbReference type="NCBI Taxonomy" id="2929354"/>
    <lineage>
        <taxon>Viruses</taxon>
        <taxon>Monodnaviria</taxon>
        <taxon>Sangervirae</taxon>
        <taxon>Phixviricota</taxon>
        <taxon>Malgrandaviricetes</taxon>
        <taxon>Petitvirales</taxon>
        <taxon>Microviridae</taxon>
    </lineage>
</organism>
<dbReference type="EMBL" id="OM869668">
    <property type="protein sequence ID" value="UPW41804.1"/>
    <property type="molecule type" value="Genomic_DNA"/>
</dbReference>
<evidence type="ECO:0000313" key="1">
    <source>
        <dbReference type="EMBL" id="UPW41804.1"/>
    </source>
</evidence>
<proteinExistence type="predicted"/>
<sequence length="43" mass="4895">MESLEIARLLMDVRHELISELGDLPSVEIVDRVLSARINSFVK</sequence>
<name>A0A976R7D7_9VIRU</name>